<reference evidence="2 3" key="1">
    <citation type="submission" date="2018-11" db="EMBL/GenBank/DDBJ databases">
        <title>Sequencing the genomes of 1000 actinobacteria strains.</title>
        <authorList>
            <person name="Klenk H.-P."/>
        </authorList>
    </citation>
    <scope>NUCLEOTIDE SEQUENCE [LARGE SCALE GENOMIC DNA]</scope>
    <source>
        <strain evidence="2 3">DSM 44254</strain>
    </source>
</reference>
<dbReference type="EMBL" id="RJKE01000001">
    <property type="protein sequence ID" value="ROO86238.1"/>
    <property type="molecule type" value="Genomic_DNA"/>
</dbReference>
<sequence length="613" mass="68301">MSWEFPEDPRGLIKCVVPRDAGDLTGPEFTGGEAERVYSRLRAYRLAYAPPVVQGSSLTRIRSLDEVREGEVPATRLELALIYAGLAGRRGLRPFLMLPPPYSEAALERFENAVVVIPARPIDALPAWAVHGAAEIRPEIKARLALDIGAERFLALDPAGAGSGQGFAEACREGALRLTDGLFRPEFSGAAILDVEAAWRRSALAPVVRRPLPARRDDRPRPFDVRRDRRWMNPLLVQYHPDAQAAMPAFRAVGGLDPGLAELKRLYYRLMGSRWPEAETEFDLLCHAAMAQNLPGPLGGLERFVLGVAARNGAGLEEPVLLSWLRSRAVDLAAARAFSDELRVQELWAVITIGEDVLHHSPLPGHITVDLYPDSGDFDLGEPCAEERLIEPVLRKIVAELQHRAEGRKLVVDLVLPMSYLEKGIRIVDLAVVPDGNGGYTALSDSLEPRLRWSQHYRDHGVKNYYFSYRQRSGAGRWEADPVVLTEEDMKDEPTFRKRLLDAAEAPCLIAGKSRRFKQAVLRRILMEGFGYVVWDYGGQHEQAATDLLARWAAIPDRDLRRKRMPEEWSRPNGRGARPGARRAVIWADVDGRGDIRLPPRNPLTDPSGNEAQ</sequence>
<keyword evidence="3" id="KW-1185">Reference proteome</keyword>
<name>A0A3N1CZM4_9ACTN</name>
<accession>A0A3N1CZM4</accession>
<feature type="region of interest" description="Disordered" evidence="1">
    <location>
        <begin position="593"/>
        <end position="613"/>
    </location>
</feature>
<protein>
    <submittedName>
        <fullName evidence="2">Uncharacterized protein</fullName>
    </submittedName>
</protein>
<proteinExistence type="predicted"/>
<evidence type="ECO:0000256" key="1">
    <source>
        <dbReference type="SAM" id="MobiDB-lite"/>
    </source>
</evidence>
<dbReference type="OrthoDB" id="3477746at2"/>
<comment type="caution">
    <text evidence="2">The sequence shown here is derived from an EMBL/GenBank/DDBJ whole genome shotgun (WGS) entry which is preliminary data.</text>
</comment>
<organism evidence="2 3">
    <name type="scientific">Actinocorallia herbida</name>
    <dbReference type="NCBI Taxonomy" id="58109"/>
    <lineage>
        <taxon>Bacteria</taxon>
        <taxon>Bacillati</taxon>
        <taxon>Actinomycetota</taxon>
        <taxon>Actinomycetes</taxon>
        <taxon>Streptosporangiales</taxon>
        <taxon>Thermomonosporaceae</taxon>
        <taxon>Actinocorallia</taxon>
    </lineage>
</organism>
<gene>
    <name evidence="2" type="ORF">EDD29_3801</name>
</gene>
<evidence type="ECO:0000313" key="2">
    <source>
        <dbReference type="EMBL" id="ROO86238.1"/>
    </source>
</evidence>
<dbReference type="Proteomes" id="UP000272400">
    <property type="component" value="Unassembled WGS sequence"/>
</dbReference>
<dbReference type="AlphaFoldDB" id="A0A3N1CZM4"/>
<dbReference type="RefSeq" id="WP_123665656.1">
    <property type="nucleotide sequence ID" value="NZ_RJKE01000001.1"/>
</dbReference>
<evidence type="ECO:0000313" key="3">
    <source>
        <dbReference type="Proteomes" id="UP000272400"/>
    </source>
</evidence>